<evidence type="ECO:0000313" key="20">
    <source>
        <dbReference type="Proteomes" id="UP001144352"/>
    </source>
</evidence>
<dbReference type="GO" id="GO:0033942">
    <property type="term" value="F:4-alpha-D-(1-&gt;4)-alpha-D-glucanotrehalose trehalohydrolase activity"/>
    <property type="evidence" value="ECO:0007669"/>
    <property type="project" value="UniProtKB-EC"/>
</dbReference>
<evidence type="ECO:0000256" key="13">
    <source>
        <dbReference type="NCBIfam" id="TIGR02402"/>
    </source>
</evidence>
<dbReference type="Gene3D" id="3.20.20.80">
    <property type="entry name" value="Glycosidases"/>
    <property type="match status" value="1"/>
</dbReference>
<protein>
    <recommendedName>
        <fullName evidence="5 13">Malto-oligosyltrehalose trehalohydrolase</fullName>
        <shortName evidence="14">MTHase</shortName>
        <ecNumber evidence="4 13">3.2.1.141</ecNumber>
    </recommendedName>
    <alternativeName>
        <fullName evidence="11 14">4-alpha-D-((1-&gt;4)-alpha-D-glucano)trehalose trehalohydrolase</fullName>
    </alternativeName>
    <alternativeName>
        <fullName evidence="10 14">Maltooligosyl trehalose trehalohydrolase</fullName>
    </alternativeName>
</protein>
<dbReference type="InterPro" id="IPR044901">
    <property type="entry name" value="Trehalose_TreZ_E-set_sf"/>
</dbReference>
<dbReference type="PIRSF" id="PIRSF006337">
    <property type="entry name" value="Trehalose_TreZ"/>
    <property type="match status" value="1"/>
</dbReference>
<dbReference type="Gene3D" id="1.10.10.760">
    <property type="entry name" value="E-set domains of sugar-utilizing enzymes"/>
    <property type="match status" value="1"/>
</dbReference>
<dbReference type="NCBIfam" id="TIGR02402">
    <property type="entry name" value="trehalose_TreZ"/>
    <property type="match status" value="1"/>
</dbReference>
<accession>A0A9W6FX73</accession>
<dbReference type="PANTHER" id="PTHR43651">
    <property type="entry name" value="1,4-ALPHA-GLUCAN-BRANCHING ENZYME"/>
    <property type="match status" value="1"/>
</dbReference>
<evidence type="ECO:0000256" key="10">
    <source>
        <dbReference type="ARBA" id="ARBA00032057"/>
    </source>
</evidence>
<name>A0A9W6FX73_9BACT</name>
<evidence type="ECO:0000256" key="15">
    <source>
        <dbReference type="PIRSR" id="PIRSR006337-1"/>
    </source>
</evidence>
<dbReference type="InterPro" id="IPR012768">
    <property type="entry name" value="Trehalose_TreZ"/>
</dbReference>
<dbReference type="Gene3D" id="2.60.40.10">
    <property type="entry name" value="Immunoglobulins"/>
    <property type="match status" value="1"/>
</dbReference>
<evidence type="ECO:0000256" key="6">
    <source>
        <dbReference type="ARBA" id="ARBA00022490"/>
    </source>
</evidence>
<dbReference type="SUPFAM" id="SSF81296">
    <property type="entry name" value="E set domains"/>
    <property type="match status" value="1"/>
</dbReference>
<feature type="binding site" evidence="16">
    <location>
        <begin position="261"/>
        <end position="266"/>
    </location>
    <ligand>
        <name>substrate</name>
    </ligand>
</feature>
<dbReference type="EC" id="3.2.1.141" evidence="4 13"/>
<comment type="subcellular location">
    <subcellularLocation>
        <location evidence="1 15">Cytoplasm</location>
    </subcellularLocation>
</comment>
<keyword evidence="9 14" id="KW-0326">Glycosidase</keyword>
<evidence type="ECO:0000256" key="8">
    <source>
        <dbReference type="ARBA" id="ARBA00023277"/>
    </source>
</evidence>
<evidence type="ECO:0000256" key="1">
    <source>
        <dbReference type="ARBA" id="ARBA00004496"/>
    </source>
</evidence>
<dbReference type="InterPro" id="IPR017853">
    <property type="entry name" value="GH"/>
</dbReference>
<comment type="similarity">
    <text evidence="3 14">Belongs to the glycosyl hydrolase 13 family.</text>
</comment>
<dbReference type="InterPro" id="IPR006047">
    <property type="entry name" value="GH13_cat_dom"/>
</dbReference>
<feature type="active site" description="Nucleophile" evidence="15">
    <location>
        <position position="263"/>
    </location>
</feature>
<evidence type="ECO:0000256" key="2">
    <source>
        <dbReference type="ARBA" id="ARBA00005199"/>
    </source>
</evidence>
<keyword evidence="8" id="KW-0119">Carbohydrate metabolism</keyword>
<comment type="catalytic activity">
    <reaction evidence="12 14">
        <text>hydrolysis of (1-&gt;4)-alpha-D-glucosidic linkage in 4-alpha-D-[(1-&gt;4)-alpha-D-glucanosyl]n trehalose to yield trehalose and (1-&gt;4)-alpha-D-glucan.</text>
        <dbReference type="EC" id="3.2.1.141"/>
    </reaction>
</comment>
<dbReference type="InterPro" id="IPR014756">
    <property type="entry name" value="Ig_E-set"/>
</dbReference>
<evidence type="ECO:0000256" key="14">
    <source>
        <dbReference type="PIRNR" id="PIRNR006337"/>
    </source>
</evidence>
<dbReference type="Pfam" id="PF00128">
    <property type="entry name" value="Alpha-amylase"/>
    <property type="match status" value="1"/>
</dbReference>
<feature type="binding site" evidence="16">
    <location>
        <begin position="325"/>
        <end position="329"/>
    </location>
    <ligand>
        <name>substrate</name>
    </ligand>
</feature>
<dbReference type="CDD" id="cd02853">
    <property type="entry name" value="E_set_MTHase_like_N"/>
    <property type="match status" value="1"/>
</dbReference>
<evidence type="ECO:0000259" key="18">
    <source>
        <dbReference type="SMART" id="SM00642"/>
    </source>
</evidence>
<keyword evidence="6" id="KW-0963">Cytoplasm</keyword>
<dbReference type="Pfam" id="PF02922">
    <property type="entry name" value="CBM_48"/>
    <property type="match status" value="1"/>
</dbReference>
<feature type="domain" description="Glycosyl hydrolase family 13 catalytic" evidence="18">
    <location>
        <begin position="91"/>
        <end position="461"/>
    </location>
</feature>
<evidence type="ECO:0000256" key="11">
    <source>
        <dbReference type="ARBA" id="ARBA00033284"/>
    </source>
</evidence>
<dbReference type="RefSeq" id="WP_214187573.1">
    <property type="nucleotide sequence ID" value="NZ_BSDS01000001.1"/>
</dbReference>
<sequence>MISWQLDLGARPVPGGVRFRVWAPLAASVSVILSRNGNEEAAPLERDGENFSGVISGAAAGDRYWYLIDGYLYRPDPASRCQPDGVHGPSQVVDPDAFGWTDDAWRGIPLEDLITYELHVGTFTPEGTFDGAMGRLDYLVELGITAVELMPVAQFPGNRNWGYDGVFPYAPHPAYGGVAGLKRFVDACHRRGLAVILDVVYNHLGPEGNYLHAFAPYFTGHYRTPWGDAVNYDGPYSDGVRHYVIANALHWVAEYHMDGLRLDAVHGIYDFSARHILAELADAVHSLAGCLGRQVHVIAESDLNNPRIVTDSEHGGHGLDAQWSDDFHHALHTLLTGERRGYYEDFGDFSQMLTALRDGFVYAGTYSRHRRRRHGSASSHLPPERFVVCIQNHDQVGNRARGDRLSSSLSPEQLKLAAAMVILSPYLPLLFMGEEYGETAPFPFFTSHGDPDLVEAVRKGRREEFAAFGWDTEVPDPQAEETFRSACIDPEKRHREMHRHLFAFTRELIRLRKALPPFSDSTRQGTSVTGFGMEQVLMVNRHGHGDDVICIFNLSGVERPVPVIGIRGRHRKILDSTDSCWGGGKSSTPELLDQGALLLMPPFAVLIYQEVPLP</sequence>
<evidence type="ECO:0000256" key="9">
    <source>
        <dbReference type="ARBA" id="ARBA00023295"/>
    </source>
</evidence>
<dbReference type="PANTHER" id="PTHR43651:SF11">
    <property type="entry name" value="MALTO-OLIGOSYLTREHALOSE TREHALOHYDROLASE"/>
    <property type="match status" value="1"/>
</dbReference>
<evidence type="ECO:0000256" key="4">
    <source>
        <dbReference type="ARBA" id="ARBA00012268"/>
    </source>
</evidence>
<organism evidence="19 20">
    <name type="scientific">Geobacter hydrogenophilus</name>
    <dbReference type="NCBI Taxonomy" id="40983"/>
    <lineage>
        <taxon>Bacteria</taxon>
        <taxon>Pseudomonadati</taxon>
        <taxon>Thermodesulfobacteriota</taxon>
        <taxon>Desulfuromonadia</taxon>
        <taxon>Geobacterales</taxon>
        <taxon>Geobacteraceae</taxon>
        <taxon>Geobacter</taxon>
    </lineage>
</organism>
<comment type="caution">
    <text evidence="19">The sequence shown here is derived from an EMBL/GenBank/DDBJ whole genome shotgun (WGS) entry which is preliminary data.</text>
</comment>
<keyword evidence="20" id="KW-1185">Reference proteome</keyword>
<reference evidence="19" key="1">
    <citation type="submission" date="2022-12" db="EMBL/GenBank/DDBJ databases">
        <title>Reference genome sequencing for broad-spectrum identification of bacterial and archaeal isolates by mass spectrometry.</title>
        <authorList>
            <person name="Sekiguchi Y."/>
            <person name="Tourlousse D.M."/>
        </authorList>
    </citation>
    <scope>NUCLEOTIDE SEQUENCE</scope>
    <source>
        <strain evidence="19">H2</strain>
    </source>
</reference>
<dbReference type="Proteomes" id="UP001144352">
    <property type="component" value="Unassembled WGS sequence"/>
</dbReference>
<dbReference type="GO" id="GO:0005992">
    <property type="term" value="P:trehalose biosynthetic process"/>
    <property type="evidence" value="ECO:0007669"/>
    <property type="project" value="UniProtKB-UniRule"/>
</dbReference>
<evidence type="ECO:0000256" key="5">
    <source>
        <dbReference type="ARBA" id="ARBA00015938"/>
    </source>
</evidence>
<evidence type="ECO:0000256" key="3">
    <source>
        <dbReference type="ARBA" id="ARBA00008061"/>
    </source>
</evidence>
<keyword evidence="7 14" id="KW-0378">Hydrolase</keyword>
<dbReference type="GO" id="GO:0005737">
    <property type="term" value="C:cytoplasm"/>
    <property type="evidence" value="ECO:0007669"/>
    <property type="project" value="UniProtKB-SubCell"/>
</dbReference>
<dbReference type="EMBL" id="BSDS01000001">
    <property type="protein sequence ID" value="GLI36505.1"/>
    <property type="molecule type" value="Genomic_DNA"/>
</dbReference>
<proteinExistence type="inferred from homology"/>
<dbReference type="SUPFAM" id="SSF51445">
    <property type="entry name" value="(Trans)glycosidases"/>
    <property type="match status" value="1"/>
</dbReference>
<evidence type="ECO:0000313" key="19">
    <source>
        <dbReference type="EMBL" id="GLI36505.1"/>
    </source>
</evidence>
<evidence type="ECO:0000256" key="12">
    <source>
        <dbReference type="ARBA" id="ARBA00034013"/>
    </source>
</evidence>
<evidence type="ECO:0000256" key="17">
    <source>
        <dbReference type="PIRSR" id="PIRSR006337-3"/>
    </source>
</evidence>
<dbReference type="AlphaFoldDB" id="A0A9W6FX73"/>
<dbReference type="InterPro" id="IPR004193">
    <property type="entry name" value="Glyco_hydro_13_N"/>
</dbReference>
<dbReference type="SMART" id="SM00642">
    <property type="entry name" value="Aamy"/>
    <property type="match status" value="1"/>
</dbReference>
<evidence type="ECO:0000256" key="16">
    <source>
        <dbReference type="PIRSR" id="PIRSR006337-2"/>
    </source>
</evidence>
<feature type="site" description="Transition state stabilizer" evidence="17">
    <location>
        <position position="394"/>
    </location>
</feature>
<dbReference type="InterPro" id="IPR013783">
    <property type="entry name" value="Ig-like_fold"/>
</dbReference>
<dbReference type="CDD" id="cd11325">
    <property type="entry name" value="AmyAc_GTHase"/>
    <property type="match status" value="1"/>
</dbReference>
<feature type="active site" description="Proton donor" evidence="15">
    <location>
        <position position="300"/>
    </location>
</feature>
<feature type="binding site" evidence="16">
    <location>
        <begin position="393"/>
        <end position="398"/>
    </location>
    <ligand>
        <name>substrate</name>
    </ligand>
</feature>
<comment type="pathway">
    <text evidence="2 14">Glycan biosynthesis; trehalose biosynthesis.</text>
</comment>
<evidence type="ECO:0000256" key="7">
    <source>
        <dbReference type="ARBA" id="ARBA00022801"/>
    </source>
</evidence>
<gene>
    <name evidence="19" type="primary">treZ</name>
    <name evidence="19" type="ORF">GHYDROH2_00060</name>
</gene>